<dbReference type="EMBL" id="JANHOG010001047">
    <property type="protein sequence ID" value="KAJ3545711.1"/>
    <property type="molecule type" value="Genomic_DNA"/>
</dbReference>
<evidence type="ECO:0000313" key="2">
    <source>
        <dbReference type="Proteomes" id="UP001148662"/>
    </source>
</evidence>
<protein>
    <submittedName>
        <fullName evidence="1">Uncharacterized protein</fullName>
    </submittedName>
</protein>
<reference evidence="1" key="1">
    <citation type="submission" date="2022-07" db="EMBL/GenBank/DDBJ databases">
        <title>Genome Sequence of Phlebia brevispora.</title>
        <authorList>
            <person name="Buettner E."/>
        </authorList>
    </citation>
    <scope>NUCLEOTIDE SEQUENCE</scope>
    <source>
        <strain evidence="1">MPL23</strain>
    </source>
</reference>
<evidence type="ECO:0000313" key="1">
    <source>
        <dbReference type="EMBL" id="KAJ3545711.1"/>
    </source>
</evidence>
<proteinExistence type="predicted"/>
<organism evidence="1 2">
    <name type="scientific">Phlebia brevispora</name>
    <dbReference type="NCBI Taxonomy" id="194682"/>
    <lineage>
        <taxon>Eukaryota</taxon>
        <taxon>Fungi</taxon>
        <taxon>Dikarya</taxon>
        <taxon>Basidiomycota</taxon>
        <taxon>Agaricomycotina</taxon>
        <taxon>Agaricomycetes</taxon>
        <taxon>Polyporales</taxon>
        <taxon>Meruliaceae</taxon>
        <taxon>Phlebia</taxon>
    </lineage>
</organism>
<comment type="caution">
    <text evidence="1">The sequence shown here is derived from an EMBL/GenBank/DDBJ whole genome shotgun (WGS) entry which is preliminary data.</text>
</comment>
<keyword evidence="2" id="KW-1185">Reference proteome</keyword>
<accession>A0ACC1SSX9</accession>
<name>A0ACC1SSX9_9APHY</name>
<sequence>MGTWRLPEDAISPILRVLEPTVDTESRFDFTDVPPINFHNDHRQPLNVSLVARIKDGLVEQVVDIADRPKLCVKHVVWASPLSKAVLTKRVLAGKLYDYAIDTHSRNDIRIAMTSALSRGRTSS</sequence>
<gene>
    <name evidence="1" type="ORF">NM688_g5594</name>
</gene>
<dbReference type="Proteomes" id="UP001148662">
    <property type="component" value="Unassembled WGS sequence"/>
</dbReference>